<evidence type="ECO:0000259" key="9">
    <source>
        <dbReference type="PROSITE" id="PS50850"/>
    </source>
</evidence>
<evidence type="ECO:0000256" key="4">
    <source>
        <dbReference type="ARBA" id="ARBA00022475"/>
    </source>
</evidence>
<dbReference type="Proteomes" id="UP000612899">
    <property type="component" value="Unassembled WGS sequence"/>
</dbReference>
<evidence type="ECO:0000313" key="11">
    <source>
        <dbReference type="Proteomes" id="UP000612899"/>
    </source>
</evidence>
<keyword evidence="4" id="KW-1003">Cell membrane</keyword>
<keyword evidence="7 8" id="KW-0472">Membrane</keyword>
<evidence type="ECO:0000256" key="6">
    <source>
        <dbReference type="ARBA" id="ARBA00022989"/>
    </source>
</evidence>
<keyword evidence="3" id="KW-0813">Transport</keyword>
<organism evidence="10 11">
    <name type="scientific">Rhizocola hellebori</name>
    <dbReference type="NCBI Taxonomy" id="1392758"/>
    <lineage>
        <taxon>Bacteria</taxon>
        <taxon>Bacillati</taxon>
        <taxon>Actinomycetota</taxon>
        <taxon>Actinomycetes</taxon>
        <taxon>Micromonosporales</taxon>
        <taxon>Micromonosporaceae</taxon>
        <taxon>Rhizocola</taxon>
    </lineage>
</organism>
<keyword evidence="11" id="KW-1185">Reference proteome</keyword>
<evidence type="ECO:0000256" key="3">
    <source>
        <dbReference type="ARBA" id="ARBA00022448"/>
    </source>
</evidence>
<reference evidence="10" key="1">
    <citation type="submission" date="2021-01" db="EMBL/GenBank/DDBJ databases">
        <title>Whole genome shotgun sequence of Rhizocola hellebori NBRC 109834.</title>
        <authorList>
            <person name="Komaki H."/>
            <person name="Tamura T."/>
        </authorList>
    </citation>
    <scope>NUCLEOTIDE SEQUENCE</scope>
    <source>
        <strain evidence="10">NBRC 109834</strain>
    </source>
</reference>
<evidence type="ECO:0000256" key="1">
    <source>
        <dbReference type="ARBA" id="ARBA00004651"/>
    </source>
</evidence>
<comment type="caution">
    <text evidence="10">The sequence shown here is derived from an EMBL/GenBank/DDBJ whole genome shotgun (WGS) entry which is preliminary data.</text>
</comment>
<feature type="transmembrane region" description="Helical" evidence="8">
    <location>
        <begin position="515"/>
        <end position="532"/>
    </location>
</feature>
<comment type="similarity">
    <text evidence="2">Belongs to the major facilitator superfamily. EmrB family.</text>
</comment>
<dbReference type="InterPro" id="IPR020846">
    <property type="entry name" value="MFS_dom"/>
</dbReference>
<dbReference type="Gene3D" id="1.20.1720.10">
    <property type="entry name" value="Multidrug resistance protein D"/>
    <property type="match status" value="1"/>
</dbReference>
<evidence type="ECO:0000256" key="2">
    <source>
        <dbReference type="ARBA" id="ARBA00008537"/>
    </source>
</evidence>
<gene>
    <name evidence="10" type="ORF">Rhe02_58030</name>
</gene>
<feature type="transmembrane region" description="Helical" evidence="8">
    <location>
        <begin position="114"/>
        <end position="139"/>
    </location>
</feature>
<dbReference type="Pfam" id="PF07690">
    <property type="entry name" value="MFS_1"/>
    <property type="match status" value="1"/>
</dbReference>
<evidence type="ECO:0000256" key="5">
    <source>
        <dbReference type="ARBA" id="ARBA00022692"/>
    </source>
</evidence>
<feature type="transmembrane region" description="Helical" evidence="8">
    <location>
        <begin position="240"/>
        <end position="260"/>
    </location>
</feature>
<feature type="domain" description="Major facilitator superfamily (MFS) profile" evidence="9">
    <location>
        <begin position="23"/>
        <end position="536"/>
    </location>
</feature>
<dbReference type="PANTHER" id="PTHR42718:SF42">
    <property type="entry name" value="EXPORT PROTEIN"/>
    <property type="match status" value="1"/>
</dbReference>
<dbReference type="Gene3D" id="1.20.1250.20">
    <property type="entry name" value="MFS general substrate transporter like domains"/>
    <property type="match status" value="1"/>
</dbReference>
<dbReference type="GO" id="GO:0022857">
    <property type="term" value="F:transmembrane transporter activity"/>
    <property type="evidence" value="ECO:0007669"/>
    <property type="project" value="InterPro"/>
</dbReference>
<dbReference type="InterPro" id="IPR036259">
    <property type="entry name" value="MFS_trans_sf"/>
</dbReference>
<dbReference type="NCBIfam" id="TIGR00711">
    <property type="entry name" value="efflux_EmrB"/>
    <property type="match status" value="1"/>
</dbReference>
<dbReference type="GO" id="GO:0005886">
    <property type="term" value="C:plasma membrane"/>
    <property type="evidence" value="ECO:0007669"/>
    <property type="project" value="UniProtKB-SubCell"/>
</dbReference>
<dbReference type="PROSITE" id="PS50850">
    <property type="entry name" value="MFS"/>
    <property type="match status" value="1"/>
</dbReference>
<feature type="transmembrane region" description="Helical" evidence="8">
    <location>
        <begin position="347"/>
        <end position="367"/>
    </location>
</feature>
<dbReference type="PANTHER" id="PTHR42718">
    <property type="entry name" value="MAJOR FACILITATOR SUPERFAMILY MULTIDRUG TRANSPORTER MFSC"/>
    <property type="match status" value="1"/>
</dbReference>
<dbReference type="EMBL" id="BONY01000039">
    <property type="protein sequence ID" value="GIH07736.1"/>
    <property type="molecule type" value="Genomic_DNA"/>
</dbReference>
<proteinExistence type="inferred from homology"/>
<evidence type="ECO:0000256" key="8">
    <source>
        <dbReference type="SAM" id="Phobius"/>
    </source>
</evidence>
<comment type="subcellular location">
    <subcellularLocation>
        <location evidence="1">Cell membrane</location>
        <topology evidence="1">Multi-pass membrane protein</topology>
    </subcellularLocation>
</comment>
<dbReference type="FunFam" id="1.20.1720.10:FF:000021">
    <property type="entry name" value="Drug resistance transporter, EmrB/QacA subfamily"/>
    <property type="match status" value="1"/>
</dbReference>
<feature type="transmembrane region" description="Helical" evidence="8">
    <location>
        <begin position="146"/>
        <end position="169"/>
    </location>
</feature>
<dbReference type="RefSeq" id="WP_203911507.1">
    <property type="nucleotide sequence ID" value="NZ_BONY01000039.1"/>
</dbReference>
<evidence type="ECO:0000313" key="10">
    <source>
        <dbReference type="EMBL" id="GIH07736.1"/>
    </source>
</evidence>
<feature type="transmembrane region" description="Helical" evidence="8">
    <location>
        <begin position="420"/>
        <end position="437"/>
    </location>
</feature>
<feature type="transmembrane region" description="Helical" evidence="8">
    <location>
        <begin position="313"/>
        <end position="335"/>
    </location>
</feature>
<feature type="transmembrane region" description="Helical" evidence="8">
    <location>
        <begin position="21"/>
        <end position="46"/>
    </location>
</feature>
<keyword evidence="5 8" id="KW-0812">Transmembrane</keyword>
<feature type="transmembrane region" description="Helical" evidence="8">
    <location>
        <begin position="175"/>
        <end position="196"/>
    </location>
</feature>
<evidence type="ECO:0000256" key="7">
    <source>
        <dbReference type="ARBA" id="ARBA00023136"/>
    </source>
</evidence>
<feature type="transmembrane region" description="Helical" evidence="8">
    <location>
        <begin position="58"/>
        <end position="77"/>
    </location>
</feature>
<dbReference type="InterPro" id="IPR004638">
    <property type="entry name" value="EmrB-like"/>
</dbReference>
<protein>
    <submittedName>
        <fullName evidence="10">MFS transporter</fullName>
    </submittedName>
</protein>
<dbReference type="CDD" id="cd17321">
    <property type="entry name" value="MFS_MMR_MDR_like"/>
    <property type="match status" value="1"/>
</dbReference>
<dbReference type="AlphaFoldDB" id="A0A8J3VJ52"/>
<feature type="transmembrane region" description="Helical" evidence="8">
    <location>
        <begin position="208"/>
        <end position="228"/>
    </location>
</feature>
<accession>A0A8J3VJ52</accession>
<sequence length="538" mass="57386">MTSASDPHGRVPASAQGRNPWLVLIVLCLGFFMILLDTTIVNIAIPNMIDELHATLDQILWVINAYILAYAVLLITAGRLGDLFGPKRLFIIGLIVFTIASAACGLAQTPNQLIFFRVVQGVGGALLTPQTLSMLTIIFPPAKRGAAFGIWGAVAGVATIAGPTLGGWLVTYYSWRWIFFVNVPVGILTLILAFVLMPDIHINVRHRLDWLGTGLATLGLFLVCFGLIEGQSHDWGKVWGPITIPMIIVLGVVVLAIFMWQQYAQRAKEPLVPFEIFRDRNYSLMNFVVAGISFGMLGLFLPLVIYLQSVLGLTALQAGLTLAPMSVISMFVAPVAGRLSDRFGGKWILFSGLTLWTVGLSIVLASVHPDSTRWHLLPGLLVAGFGLGMTFAPLQTIAMLNVAPRLAGAASGMITTTRQLGAVIGSAAVGALLQAQLSKTLTTTATANAAALPEQYRSQFVEGFSDAASKGLEVGAGQTGAALPSGLPAQVLQAITALAQKTFHEAFTSAMRNTLVLPLIVLGMAALTVLLVRRKPVK</sequence>
<feature type="transmembrane region" description="Helical" evidence="8">
    <location>
        <begin position="379"/>
        <end position="400"/>
    </location>
</feature>
<keyword evidence="6 8" id="KW-1133">Transmembrane helix</keyword>
<feature type="transmembrane region" description="Helical" evidence="8">
    <location>
        <begin position="281"/>
        <end position="307"/>
    </location>
</feature>
<name>A0A8J3VJ52_9ACTN</name>
<dbReference type="InterPro" id="IPR011701">
    <property type="entry name" value="MFS"/>
</dbReference>
<dbReference type="PRINTS" id="PR01036">
    <property type="entry name" value="TCRTETB"/>
</dbReference>
<dbReference type="SUPFAM" id="SSF103473">
    <property type="entry name" value="MFS general substrate transporter"/>
    <property type="match status" value="1"/>
</dbReference>
<feature type="transmembrane region" description="Helical" evidence="8">
    <location>
        <begin position="89"/>
        <end position="108"/>
    </location>
</feature>